<evidence type="ECO:0000313" key="3">
    <source>
        <dbReference type="Proteomes" id="UP001085076"/>
    </source>
</evidence>
<feature type="compositionally biased region" description="Basic and acidic residues" evidence="1">
    <location>
        <begin position="77"/>
        <end position="87"/>
    </location>
</feature>
<dbReference type="Proteomes" id="UP001085076">
    <property type="component" value="Miscellaneous, Linkage group lg08"/>
</dbReference>
<accession>A0A9D5H602</accession>
<organism evidence="2 3">
    <name type="scientific">Dioscorea zingiberensis</name>
    <dbReference type="NCBI Taxonomy" id="325984"/>
    <lineage>
        <taxon>Eukaryota</taxon>
        <taxon>Viridiplantae</taxon>
        <taxon>Streptophyta</taxon>
        <taxon>Embryophyta</taxon>
        <taxon>Tracheophyta</taxon>
        <taxon>Spermatophyta</taxon>
        <taxon>Magnoliopsida</taxon>
        <taxon>Liliopsida</taxon>
        <taxon>Dioscoreales</taxon>
        <taxon>Dioscoreaceae</taxon>
        <taxon>Dioscorea</taxon>
    </lineage>
</organism>
<feature type="region of interest" description="Disordered" evidence="1">
    <location>
        <begin position="70"/>
        <end position="109"/>
    </location>
</feature>
<evidence type="ECO:0000313" key="2">
    <source>
        <dbReference type="EMBL" id="KAJ0964684.1"/>
    </source>
</evidence>
<feature type="region of interest" description="Disordered" evidence="1">
    <location>
        <begin position="1"/>
        <end position="50"/>
    </location>
</feature>
<dbReference type="EMBL" id="JAGGNH010000008">
    <property type="protein sequence ID" value="KAJ0964684.1"/>
    <property type="molecule type" value="Genomic_DNA"/>
</dbReference>
<feature type="compositionally biased region" description="Acidic residues" evidence="1">
    <location>
        <begin position="15"/>
        <end position="24"/>
    </location>
</feature>
<proteinExistence type="predicted"/>
<dbReference type="AlphaFoldDB" id="A0A9D5H602"/>
<reference evidence="2" key="1">
    <citation type="submission" date="2021-03" db="EMBL/GenBank/DDBJ databases">
        <authorList>
            <person name="Li Z."/>
            <person name="Yang C."/>
        </authorList>
    </citation>
    <scope>NUCLEOTIDE SEQUENCE</scope>
    <source>
        <strain evidence="2">Dzin_1.0</strain>
        <tissue evidence="2">Leaf</tissue>
    </source>
</reference>
<sequence length="109" mass="11888">MLRSSSSETPRRKDDDDDDDDVDDESIRRRSLLQRAKNETDEGESSTQFSSVLKVGAAVAGGLLAPSALSLASSSSHSDEFESHGGEMKGTQFLLSRKEQSERNYSSDT</sequence>
<protein>
    <submittedName>
        <fullName evidence="2">Uncharacterized protein</fullName>
    </submittedName>
</protein>
<comment type="caution">
    <text evidence="2">The sequence shown here is derived from an EMBL/GenBank/DDBJ whole genome shotgun (WGS) entry which is preliminary data.</text>
</comment>
<keyword evidence="3" id="KW-1185">Reference proteome</keyword>
<evidence type="ECO:0000256" key="1">
    <source>
        <dbReference type="SAM" id="MobiDB-lite"/>
    </source>
</evidence>
<reference evidence="2" key="2">
    <citation type="journal article" date="2022" name="Hortic Res">
        <title>The genome of Dioscorea zingiberensis sheds light on the biosynthesis, origin and evolution of the medicinally important diosgenin saponins.</title>
        <authorList>
            <person name="Li Y."/>
            <person name="Tan C."/>
            <person name="Li Z."/>
            <person name="Guo J."/>
            <person name="Li S."/>
            <person name="Chen X."/>
            <person name="Wang C."/>
            <person name="Dai X."/>
            <person name="Yang H."/>
            <person name="Song W."/>
            <person name="Hou L."/>
            <person name="Xu J."/>
            <person name="Tong Z."/>
            <person name="Xu A."/>
            <person name="Yuan X."/>
            <person name="Wang W."/>
            <person name="Yang Q."/>
            <person name="Chen L."/>
            <person name="Sun Z."/>
            <person name="Wang K."/>
            <person name="Pan B."/>
            <person name="Chen J."/>
            <person name="Bao Y."/>
            <person name="Liu F."/>
            <person name="Qi X."/>
            <person name="Gang D.R."/>
            <person name="Wen J."/>
            <person name="Li J."/>
        </authorList>
    </citation>
    <scope>NUCLEOTIDE SEQUENCE</scope>
    <source>
        <strain evidence="2">Dzin_1.0</strain>
    </source>
</reference>
<name>A0A9D5H602_9LILI</name>
<gene>
    <name evidence="2" type="ORF">J5N97_025822</name>
</gene>